<dbReference type="GO" id="GO:0002949">
    <property type="term" value="P:tRNA threonylcarbamoyladenosine modification"/>
    <property type="evidence" value="ECO:0007669"/>
    <property type="project" value="InterPro"/>
</dbReference>
<evidence type="ECO:0000256" key="4">
    <source>
        <dbReference type="ARBA" id="ARBA00022490"/>
    </source>
</evidence>
<dbReference type="InterPro" id="IPR043129">
    <property type="entry name" value="ATPase_NBD"/>
</dbReference>
<comment type="subcellular location">
    <subcellularLocation>
        <location evidence="1">Cytoplasm</location>
    </subcellularLocation>
</comment>
<dbReference type="InterPro" id="IPR022496">
    <property type="entry name" value="T6A_TsaB"/>
</dbReference>
<dbReference type="InterPro" id="IPR000905">
    <property type="entry name" value="Gcp-like_dom"/>
</dbReference>
<dbReference type="Pfam" id="PF00814">
    <property type="entry name" value="TsaD"/>
    <property type="match status" value="1"/>
</dbReference>
<dbReference type="SUPFAM" id="SSF53067">
    <property type="entry name" value="Actin-like ATPase domain"/>
    <property type="match status" value="2"/>
</dbReference>
<comment type="caution">
    <text evidence="8">The sequence shown here is derived from an EMBL/GenBank/DDBJ whole genome shotgun (WGS) entry which is preliminary data.</text>
</comment>
<evidence type="ECO:0000256" key="6">
    <source>
        <dbReference type="ARBA" id="ARBA00032446"/>
    </source>
</evidence>
<organism evidence="8">
    <name type="scientific">Thiolapillus brandeum</name>
    <dbReference type="NCBI Taxonomy" id="1076588"/>
    <lineage>
        <taxon>Bacteria</taxon>
        <taxon>Pseudomonadati</taxon>
        <taxon>Pseudomonadota</taxon>
        <taxon>Gammaproteobacteria</taxon>
        <taxon>Chromatiales</taxon>
        <taxon>Sedimenticolaceae</taxon>
        <taxon>Thiolapillus</taxon>
    </lineage>
</organism>
<dbReference type="Proteomes" id="UP000885822">
    <property type="component" value="Unassembled WGS sequence"/>
</dbReference>
<name>A0A831K841_9GAMM</name>
<dbReference type="NCBIfam" id="TIGR03725">
    <property type="entry name" value="T6A_YeaZ"/>
    <property type="match status" value="1"/>
</dbReference>
<protein>
    <recommendedName>
        <fullName evidence="3">tRNA threonylcarbamoyladenosine biosynthesis protein TsaB</fullName>
    </recommendedName>
    <alternativeName>
        <fullName evidence="6">t(6)A37 threonylcarbamoyladenosine biosynthesis protein TsaB</fullName>
    </alternativeName>
</protein>
<evidence type="ECO:0000256" key="5">
    <source>
        <dbReference type="ARBA" id="ARBA00022694"/>
    </source>
</evidence>
<evidence type="ECO:0000256" key="3">
    <source>
        <dbReference type="ARBA" id="ARBA00019012"/>
    </source>
</evidence>
<gene>
    <name evidence="8" type="primary">tsaB</name>
    <name evidence="8" type="ORF">ENG92_01370</name>
</gene>
<comment type="similarity">
    <text evidence="2">Belongs to the KAE1 / TsaD family. TsaB subfamily.</text>
</comment>
<dbReference type="PANTHER" id="PTHR11735:SF11">
    <property type="entry name" value="TRNA THREONYLCARBAMOYLADENOSINE BIOSYNTHESIS PROTEIN TSAB"/>
    <property type="match status" value="1"/>
</dbReference>
<dbReference type="AlphaFoldDB" id="A0A831K841"/>
<dbReference type="CDD" id="cd24032">
    <property type="entry name" value="ASKHA_NBD_TsaB"/>
    <property type="match status" value="1"/>
</dbReference>
<dbReference type="GO" id="GO:0005829">
    <property type="term" value="C:cytosol"/>
    <property type="evidence" value="ECO:0007669"/>
    <property type="project" value="TreeGrafter"/>
</dbReference>
<dbReference type="Gene3D" id="3.30.420.40">
    <property type="match status" value="2"/>
</dbReference>
<keyword evidence="5" id="KW-0819">tRNA processing</keyword>
<evidence type="ECO:0000256" key="2">
    <source>
        <dbReference type="ARBA" id="ARBA00010493"/>
    </source>
</evidence>
<sequence length="230" mass="24522">MKLLAVDTTEDTCSAALCVDDEMLWRFEIAPRRHSELILPMVDSLLAEADLIAQQLDALAFSRGPGSFTGVRIATGVAQGIALGADLPVVPVSTLAALAQGAWRTQGARSVLSALDARMGEVYWAYCQLHDGGMVVQGEEQVGKPERLELSAQDDWGVGSGWGAYTDVLQQATGIPMQRIMGEQRIHARDVASLGLVALLAGQTVAPEQALPIYIRDNVAVKSVINPTSI</sequence>
<accession>A0A831K841</accession>
<dbReference type="EMBL" id="DRCV01000061">
    <property type="protein sequence ID" value="HDK37655.1"/>
    <property type="molecule type" value="Genomic_DNA"/>
</dbReference>
<proteinExistence type="inferred from homology"/>
<feature type="domain" description="Gcp-like" evidence="7">
    <location>
        <begin position="28"/>
        <end position="149"/>
    </location>
</feature>
<reference evidence="8" key="1">
    <citation type="journal article" date="2020" name="mSystems">
        <title>Genome- and Community-Level Interaction Insights into Carbon Utilization and Element Cycling Functions of Hydrothermarchaeota in Hydrothermal Sediment.</title>
        <authorList>
            <person name="Zhou Z."/>
            <person name="Liu Y."/>
            <person name="Xu W."/>
            <person name="Pan J."/>
            <person name="Luo Z.H."/>
            <person name="Li M."/>
        </authorList>
    </citation>
    <scope>NUCLEOTIDE SEQUENCE [LARGE SCALE GENOMIC DNA]</scope>
    <source>
        <strain evidence="8">HyVt-26</strain>
    </source>
</reference>
<evidence type="ECO:0000256" key="1">
    <source>
        <dbReference type="ARBA" id="ARBA00004496"/>
    </source>
</evidence>
<dbReference type="FunFam" id="3.30.420.40:FF:000097">
    <property type="entry name" value="tRNA threonylcarbamoyladenosine biosynthesis protein TsaB"/>
    <property type="match status" value="1"/>
</dbReference>
<evidence type="ECO:0000313" key="8">
    <source>
        <dbReference type="EMBL" id="HDK37655.1"/>
    </source>
</evidence>
<evidence type="ECO:0000259" key="7">
    <source>
        <dbReference type="Pfam" id="PF00814"/>
    </source>
</evidence>
<keyword evidence="4" id="KW-0963">Cytoplasm</keyword>
<dbReference type="PANTHER" id="PTHR11735">
    <property type="entry name" value="TRNA N6-ADENOSINE THREONYLCARBAMOYLTRANSFERASE"/>
    <property type="match status" value="1"/>
</dbReference>